<accession>A0A4Y7RLQ5</accession>
<gene>
    <name evidence="1" type="ORF">Pmgp_02981</name>
</gene>
<evidence type="ECO:0000313" key="1">
    <source>
        <dbReference type="EMBL" id="TEB09612.1"/>
    </source>
</evidence>
<dbReference type="Proteomes" id="UP000297597">
    <property type="component" value="Unassembled WGS sequence"/>
</dbReference>
<dbReference type="AlphaFoldDB" id="A0A4Y7RLQ5"/>
<reference evidence="1 2" key="1">
    <citation type="journal article" date="2018" name="Environ. Microbiol.">
        <title>Novel energy conservation strategies and behaviour of Pelotomaculum schinkii driving syntrophic propionate catabolism.</title>
        <authorList>
            <person name="Hidalgo-Ahumada C.A.P."/>
            <person name="Nobu M.K."/>
            <person name="Narihiro T."/>
            <person name="Tamaki H."/>
            <person name="Liu W.T."/>
            <person name="Kamagata Y."/>
            <person name="Stams A.J.M."/>
            <person name="Imachi H."/>
            <person name="Sousa D.Z."/>
        </authorList>
    </citation>
    <scope>NUCLEOTIDE SEQUENCE [LARGE SCALE GENOMIC DNA]</scope>
    <source>
        <strain evidence="1 2">MGP</strain>
    </source>
</reference>
<comment type="caution">
    <text evidence="1">The sequence shown here is derived from an EMBL/GenBank/DDBJ whole genome shotgun (WGS) entry which is preliminary data.</text>
</comment>
<organism evidence="1 2">
    <name type="scientific">Pelotomaculum propionicicum</name>
    <dbReference type="NCBI Taxonomy" id="258475"/>
    <lineage>
        <taxon>Bacteria</taxon>
        <taxon>Bacillati</taxon>
        <taxon>Bacillota</taxon>
        <taxon>Clostridia</taxon>
        <taxon>Eubacteriales</taxon>
        <taxon>Desulfotomaculaceae</taxon>
        <taxon>Pelotomaculum</taxon>
    </lineage>
</organism>
<keyword evidence="2" id="KW-1185">Reference proteome</keyword>
<name>A0A4Y7RLQ5_9FIRM</name>
<sequence length="46" mass="5308">MQEGTPDSESLPAPSGRPEANYHLYYNLWSGMNTNLKRFYHGKEGY</sequence>
<proteinExistence type="predicted"/>
<protein>
    <submittedName>
        <fullName evidence="1">Uncharacterized protein</fullName>
    </submittedName>
</protein>
<dbReference type="EMBL" id="QFFZ01000042">
    <property type="protein sequence ID" value="TEB09612.1"/>
    <property type="molecule type" value="Genomic_DNA"/>
</dbReference>
<evidence type="ECO:0000313" key="2">
    <source>
        <dbReference type="Proteomes" id="UP000297597"/>
    </source>
</evidence>